<keyword evidence="4 5" id="KW-0472">Membrane</keyword>
<reference evidence="8" key="1">
    <citation type="journal article" date="2015" name="MBio">
        <title>Genome-Resolved Metagenomic Analysis Reveals Roles for Candidate Phyla and Other Microbial Community Members in Biogeochemical Transformations in Oil Reservoirs.</title>
        <authorList>
            <person name="Hu P."/>
            <person name="Tom L."/>
            <person name="Singh A."/>
            <person name="Thomas B.C."/>
            <person name="Baker B.J."/>
            <person name="Piceno Y.M."/>
            <person name="Andersen G.L."/>
            <person name="Banfield J.F."/>
        </authorList>
    </citation>
    <scope>NUCLEOTIDE SEQUENCE [LARGE SCALE GENOMIC DNA]</scope>
</reference>
<evidence type="ECO:0000256" key="1">
    <source>
        <dbReference type="ARBA" id="ARBA00004167"/>
    </source>
</evidence>
<feature type="transmembrane region" description="Helical" evidence="5">
    <location>
        <begin position="7"/>
        <end position="31"/>
    </location>
</feature>
<name>A0A101I1W2_UNCT6</name>
<dbReference type="GO" id="GO:0009306">
    <property type="term" value="P:protein secretion"/>
    <property type="evidence" value="ECO:0007669"/>
    <property type="project" value="InterPro"/>
</dbReference>
<comment type="caution">
    <text evidence="7">The sequence shown here is derived from an EMBL/GenBank/DDBJ whole genome shotgun (WGS) entry which is preliminary data.</text>
</comment>
<proteinExistence type="predicted"/>
<accession>A0A101I1W2</accession>
<dbReference type="InterPro" id="IPR007452">
    <property type="entry name" value="TamB_C"/>
</dbReference>
<dbReference type="PANTHER" id="PTHR36985">
    <property type="entry name" value="TRANSLOCATION AND ASSEMBLY MODULE SUBUNIT TAMB"/>
    <property type="match status" value="1"/>
</dbReference>
<keyword evidence="2 5" id="KW-0812">Transmembrane</keyword>
<dbReference type="Pfam" id="PF04357">
    <property type="entry name" value="TamB"/>
    <property type="match status" value="1"/>
</dbReference>
<evidence type="ECO:0000313" key="7">
    <source>
        <dbReference type="EMBL" id="KUK87486.1"/>
    </source>
</evidence>
<comment type="subcellular location">
    <subcellularLocation>
        <location evidence="1">Membrane</location>
        <topology evidence="1">Single-pass membrane protein</topology>
    </subcellularLocation>
</comment>
<organism evidence="7 8">
    <name type="scientific">candidate division TA06 bacterium 34_109</name>
    <dbReference type="NCBI Taxonomy" id="1635277"/>
    <lineage>
        <taxon>Bacteria</taxon>
        <taxon>Bacteria division TA06</taxon>
    </lineage>
</organism>
<sequence>MDRKKRTVLITLIIILVLYISNLIFLNFGIFNRLIKSGLENLISKSLKGTCQIEKLKGNLNRFQLKNLKFENENISLISKTTNISLSLSSLLFKRVIVNKFYVEDIVFEIKENQASPSLVEKNEFDIKNFKFSFVLPDFENKIKIDINNLEVNNFQIHYKDIILKNKKFLSSLSLGKRLLFTYYKFYEISFDTFKVNNIEGEFSFFLKDSIVINNTINSDKIFSTFKVILKDSFLQIKNFETKVDNKTFYYGKNRYNVDGKMFGDFILSPFLDNGSLKFEIKKFSFNEFSYAYINGEMFFKNDTLNVKNIECDDKNFCIVSKGFIDFEDGLNGEFTLKLDSLSLESFLKKIEFKKNKFYGKVNFKTNFKDYLSLNIDSVRGSYGEFDDLLLNGLLTFNRNIIFTKNLNLNIKEGSVWLNGNFGKKNNEMKITFEKFPLSFVSEINKKINLGGNLNGFINLKGRMGNIFCENSLEIKDFNLNNSFINFLSLNSKFFYNDGLIDQLVGSFYALNGTVFKKNLDILYAEVKKKKEKIFIDMDAISEILSLSTKIEGELDEKNLKFLGNVTQLDLKTDVDFLRLTKPIEIKMSKNDFSVKDVSLEGSEGYAHFELVKLKDSFTFDFEIMDKNLLLTRYFSGYNMNGDALIFGNGFISDKRKRLTFSGKSKNLNYYELIFDSLDFNCEVENNILKLNHFNIYNDGNHSYLFGDVLIKNFSKILDSELNLNVKLSNIGNKYFVPLKNIFRVETKNGLSLEGKILGTLSDPKVYGEVKVDSSNIYIVELGTEITNVEGHGVFEGDILKDIQLRGLTEKGKVEVVGEFEKKRWTLGNYHFDIVADGFHSNGIDYVDAFGQCSLKIYGDKNHITTSGLIFINEGVSNFPFFIRSQEGGASSSGYITNLDLKFVSDGNLWLKNSFVNVELKGEVNLKKDNFKYNITGNAEVIRGTYFYLEKRFSIERGIFTLRQSSKDIDPFMDILASTNVYFTEGEERKEAKININVKGSTSNPKIVVSSDPPMSLENIISVLSFNTTLNNITNLNDFTRTLPEKALQIYLRNRYLNIISSSIGVDQLDVNTSLLDKEKSAKLSVGKYIGKKLYLSYTHDIFSFSKDQFKIEYKFGNNTSIVTERDEQGNFNGGIKFILRF</sequence>
<evidence type="ECO:0000256" key="2">
    <source>
        <dbReference type="ARBA" id="ARBA00022692"/>
    </source>
</evidence>
<dbReference type="PANTHER" id="PTHR36985:SF1">
    <property type="entry name" value="TRANSLOCATION AND ASSEMBLY MODULE SUBUNIT TAMB"/>
    <property type="match status" value="1"/>
</dbReference>
<evidence type="ECO:0000259" key="6">
    <source>
        <dbReference type="Pfam" id="PF04357"/>
    </source>
</evidence>
<dbReference type="GO" id="GO:0097347">
    <property type="term" value="C:TAM protein secretion complex"/>
    <property type="evidence" value="ECO:0007669"/>
    <property type="project" value="TreeGrafter"/>
</dbReference>
<dbReference type="PATRIC" id="fig|1635277.3.peg.1657"/>
<evidence type="ECO:0000256" key="3">
    <source>
        <dbReference type="ARBA" id="ARBA00022989"/>
    </source>
</evidence>
<dbReference type="GO" id="GO:0005886">
    <property type="term" value="C:plasma membrane"/>
    <property type="evidence" value="ECO:0007669"/>
    <property type="project" value="InterPro"/>
</dbReference>
<dbReference type="Proteomes" id="UP000053467">
    <property type="component" value="Unassembled WGS sequence"/>
</dbReference>
<feature type="domain" description="Translocation and assembly module TamB C-terminal" evidence="6">
    <location>
        <begin position="699"/>
        <end position="1142"/>
    </location>
</feature>
<dbReference type="AlphaFoldDB" id="A0A101I1W2"/>
<gene>
    <name evidence="7" type="ORF">XE03_0653</name>
</gene>
<protein>
    <recommendedName>
        <fullName evidence="6">Translocation and assembly module TamB C-terminal domain-containing protein</fullName>
    </recommendedName>
</protein>
<dbReference type="EMBL" id="LGGX01000004">
    <property type="protein sequence ID" value="KUK87486.1"/>
    <property type="molecule type" value="Genomic_DNA"/>
</dbReference>
<keyword evidence="3 5" id="KW-1133">Transmembrane helix</keyword>
<evidence type="ECO:0000256" key="5">
    <source>
        <dbReference type="SAM" id="Phobius"/>
    </source>
</evidence>
<evidence type="ECO:0000256" key="4">
    <source>
        <dbReference type="ARBA" id="ARBA00023136"/>
    </source>
</evidence>
<evidence type="ECO:0000313" key="8">
    <source>
        <dbReference type="Proteomes" id="UP000053467"/>
    </source>
</evidence>